<dbReference type="EMBL" id="ABJB010936663">
    <property type="status" value="NOT_ANNOTATED_CDS"/>
    <property type="molecule type" value="Genomic_DNA"/>
</dbReference>
<organism>
    <name type="scientific">Ixodes scapularis</name>
    <name type="common">Black-legged tick</name>
    <name type="synonym">Deer tick</name>
    <dbReference type="NCBI Taxonomy" id="6945"/>
    <lineage>
        <taxon>Eukaryota</taxon>
        <taxon>Metazoa</taxon>
        <taxon>Ecdysozoa</taxon>
        <taxon>Arthropoda</taxon>
        <taxon>Chelicerata</taxon>
        <taxon>Arachnida</taxon>
        <taxon>Acari</taxon>
        <taxon>Parasitiformes</taxon>
        <taxon>Ixodida</taxon>
        <taxon>Ixodoidea</taxon>
        <taxon>Ixodidae</taxon>
        <taxon>Ixodinae</taxon>
        <taxon>Ixodes</taxon>
    </lineage>
</organism>
<proteinExistence type="predicted"/>
<gene>
    <name evidence="1" type="ORF">IscW_ISCW015734</name>
</gene>
<reference evidence="1 3" key="1">
    <citation type="submission" date="2008-03" db="EMBL/GenBank/DDBJ databases">
        <title>Annotation of Ixodes scapularis.</title>
        <authorList>
            <consortium name="Ixodes scapularis Genome Project Consortium"/>
            <person name="Caler E."/>
            <person name="Hannick L.I."/>
            <person name="Bidwell S."/>
            <person name="Joardar V."/>
            <person name="Thiagarajan M."/>
            <person name="Amedeo P."/>
            <person name="Galinsky K.J."/>
            <person name="Schobel S."/>
            <person name="Inman J."/>
            <person name="Hostetler J."/>
            <person name="Miller J."/>
            <person name="Hammond M."/>
            <person name="Megy K."/>
            <person name="Lawson D."/>
            <person name="Kodira C."/>
            <person name="Sutton G."/>
            <person name="Meyer J."/>
            <person name="Hill C.A."/>
            <person name="Birren B."/>
            <person name="Nene V."/>
            <person name="Collins F."/>
            <person name="Alarcon-Chaidez F."/>
            <person name="Wikel S."/>
            <person name="Strausberg R."/>
        </authorList>
    </citation>
    <scope>NUCLEOTIDE SEQUENCE [LARGE SCALE GENOMIC DNA]</scope>
    <source>
        <strain evidence="3">Wikel</strain>
        <strain evidence="1">Wikel colony</strain>
    </source>
</reference>
<accession>B7P447</accession>
<keyword evidence="3" id="KW-1185">Reference proteome</keyword>
<dbReference type="HOGENOM" id="CLU_1645584_0_0_1"/>
<dbReference type="VEuPathDB" id="VectorBase:ISCW015734"/>
<dbReference type="InParanoid" id="B7P447"/>
<dbReference type="AlphaFoldDB" id="B7P447"/>
<evidence type="ECO:0000313" key="3">
    <source>
        <dbReference type="Proteomes" id="UP000001555"/>
    </source>
</evidence>
<evidence type="ECO:0000313" key="1">
    <source>
        <dbReference type="EMBL" id="EEC01369.1"/>
    </source>
</evidence>
<name>B7P447_IXOSC</name>
<dbReference type="PaxDb" id="6945-B7P447"/>
<reference evidence="2" key="2">
    <citation type="submission" date="2020-05" db="UniProtKB">
        <authorList>
            <consortium name="EnsemblMetazoa"/>
        </authorList>
    </citation>
    <scope>IDENTIFICATION</scope>
    <source>
        <strain evidence="2">wikel</strain>
    </source>
</reference>
<dbReference type="EMBL" id="DS633234">
    <property type="protein sequence ID" value="EEC01369.1"/>
    <property type="molecule type" value="Genomic_DNA"/>
</dbReference>
<protein>
    <submittedName>
        <fullName evidence="1 2">Uncharacterized protein</fullName>
    </submittedName>
</protein>
<dbReference type="Proteomes" id="UP000001555">
    <property type="component" value="Unassembled WGS sequence"/>
</dbReference>
<dbReference type="EnsemblMetazoa" id="ISCW015734-RA">
    <property type="protein sequence ID" value="ISCW015734-PA"/>
    <property type="gene ID" value="ISCW015734"/>
</dbReference>
<evidence type="ECO:0000313" key="2">
    <source>
        <dbReference type="EnsemblMetazoa" id="ISCW015734-PA"/>
    </source>
</evidence>
<sequence>MVPGTRLRFVCLQRIIKRSHDVRLMTSWKRQAVTGRYPGGVAAGRSGGRGRRLFCCRSLSSWKVHGLKSDDQFGLSTFLPLPSLPHCRLSTVDCFFPPPWGGGSSALQNIESCRRPLSFGSLELGRRDDSDTRVRSYFLPGRLAAATARIATSDRMTRLFL</sequence>